<dbReference type="Pfam" id="PF06311">
    <property type="entry name" value="NumbF"/>
    <property type="match status" value="1"/>
</dbReference>
<feature type="compositionally biased region" description="Acidic residues" evidence="3">
    <location>
        <begin position="47"/>
        <end position="57"/>
    </location>
</feature>
<dbReference type="EMBL" id="BGZK01000274">
    <property type="protein sequence ID" value="GBP33478.1"/>
    <property type="molecule type" value="Genomic_DNA"/>
</dbReference>
<keyword evidence="6" id="KW-1185">Reference proteome</keyword>
<feature type="compositionally biased region" description="Low complexity" evidence="3">
    <location>
        <begin position="923"/>
        <end position="935"/>
    </location>
</feature>
<evidence type="ECO:0000259" key="4">
    <source>
        <dbReference type="PROSITE" id="PS01179"/>
    </source>
</evidence>
<dbReference type="Pfam" id="PF13843">
    <property type="entry name" value="DDE_Tnp_1_7"/>
    <property type="match status" value="1"/>
</dbReference>
<evidence type="ECO:0000256" key="3">
    <source>
        <dbReference type="SAM" id="MobiDB-lite"/>
    </source>
</evidence>
<dbReference type="InterPro" id="IPR010449">
    <property type="entry name" value="Numb_domain"/>
</dbReference>
<dbReference type="FunFam" id="2.30.29.30:FF:000031">
    <property type="entry name" value="protein numb isoform X1"/>
    <property type="match status" value="1"/>
</dbReference>
<dbReference type="InterPro" id="IPR006020">
    <property type="entry name" value="PTB/PI_dom"/>
</dbReference>
<organism evidence="5 6">
    <name type="scientific">Eumeta variegata</name>
    <name type="common">Bagworm moth</name>
    <name type="synonym">Eumeta japonica</name>
    <dbReference type="NCBI Taxonomy" id="151549"/>
    <lineage>
        <taxon>Eukaryota</taxon>
        <taxon>Metazoa</taxon>
        <taxon>Ecdysozoa</taxon>
        <taxon>Arthropoda</taxon>
        <taxon>Hexapoda</taxon>
        <taxon>Insecta</taxon>
        <taxon>Pterygota</taxon>
        <taxon>Neoptera</taxon>
        <taxon>Endopterygota</taxon>
        <taxon>Lepidoptera</taxon>
        <taxon>Glossata</taxon>
        <taxon>Ditrysia</taxon>
        <taxon>Tineoidea</taxon>
        <taxon>Psychidae</taxon>
        <taxon>Oiketicinae</taxon>
        <taxon>Eumeta</taxon>
    </lineage>
</organism>
<feature type="region of interest" description="Disordered" evidence="3">
    <location>
        <begin position="496"/>
        <end position="518"/>
    </location>
</feature>
<feature type="region of interest" description="Disordered" evidence="3">
    <location>
        <begin position="825"/>
        <end position="850"/>
    </location>
</feature>
<dbReference type="PROSITE" id="PS01179">
    <property type="entry name" value="PID"/>
    <property type="match status" value="1"/>
</dbReference>
<evidence type="ECO:0000256" key="2">
    <source>
        <dbReference type="ARBA" id="ARBA00022553"/>
    </source>
</evidence>
<feature type="domain" description="PID" evidence="4">
    <location>
        <begin position="559"/>
        <end position="686"/>
    </location>
</feature>
<reference evidence="5 6" key="1">
    <citation type="journal article" date="2019" name="Commun. Biol.">
        <title>The bagworm genome reveals a unique fibroin gene that provides high tensile strength.</title>
        <authorList>
            <person name="Kono N."/>
            <person name="Nakamura H."/>
            <person name="Ohtoshi R."/>
            <person name="Tomita M."/>
            <person name="Numata K."/>
            <person name="Arakawa K."/>
        </authorList>
    </citation>
    <scope>NUCLEOTIDE SEQUENCE [LARGE SCALE GENOMIC DNA]</scope>
</reference>
<evidence type="ECO:0000256" key="1">
    <source>
        <dbReference type="ARBA" id="ARBA00022473"/>
    </source>
</evidence>
<dbReference type="STRING" id="151549.A0A4C1V3U6"/>
<dbReference type="GO" id="GO:0005737">
    <property type="term" value="C:cytoplasm"/>
    <property type="evidence" value="ECO:0007669"/>
    <property type="project" value="TreeGrafter"/>
</dbReference>
<dbReference type="CDD" id="cd01268">
    <property type="entry name" value="PTB_Numb"/>
    <property type="match status" value="1"/>
</dbReference>
<dbReference type="InterPro" id="IPR016698">
    <property type="entry name" value="Numb/numb-like"/>
</dbReference>
<feature type="compositionally biased region" description="Acidic residues" evidence="3">
    <location>
        <begin position="21"/>
        <end position="31"/>
    </location>
</feature>
<dbReference type="InterPro" id="IPR029526">
    <property type="entry name" value="PGBD"/>
</dbReference>
<gene>
    <name evidence="5" type="primary">numb</name>
    <name evidence="5" type="ORF">EVAR_23881_1</name>
</gene>
<dbReference type="SUPFAM" id="SSF50729">
    <property type="entry name" value="PH domain-like"/>
    <property type="match status" value="1"/>
</dbReference>
<dbReference type="PANTHER" id="PTHR47368">
    <property type="entry name" value="NUMB"/>
    <property type="match status" value="1"/>
</dbReference>
<dbReference type="Proteomes" id="UP000299102">
    <property type="component" value="Unassembled WGS sequence"/>
</dbReference>
<dbReference type="InterPro" id="IPR011993">
    <property type="entry name" value="PH-like_dom_sf"/>
</dbReference>
<accession>A0A4C1V3U6</accession>
<feature type="region of interest" description="Disordered" evidence="3">
    <location>
        <begin position="16"/>
        <end position="64"/>
    </location>
</feature>
<evidence type="ECO:0000313" key="6">
    <source>
        <dbReference type="Proteomes" id="UP000299102"/>
    </source>
</evidence>
<dbReference type="Pfam" id="PF00640">
    <property type="entry name" value="PID"/>
    <property type="match status" value="1"/>
</dbReference>
<dbReference type="Gene3D" id="2.30.29.30">
    <property type="entry name" value="Pleckstrin-homology domain (PH domain)/Phosphotyrosine-binding domain (PTB)"/>
    <property type="match status" value="1"/>
</dbReference>
<comment type="caution">
    <text evidence="5">The sequence shown here is derived from an EMBL/GenBank/DDBJ whole genome shotgun (WGS) entry which is preliminary data.</text>
</comment>
<proteinExistence type="predicted"/>
<feature type="region of interest" description="Disordered" evidence="3">
    <location>
        <begin position="450"/>
        <end position="470"/>
    </location>
</feature>
<dbReference type="PANTHER" id="PTHR47368:SF2">
    <property type="entry name" value="PID DOMAIN-CONTAINING PROTEIN"/>
    <property type="match status" value="1"/>
</dbReference>
<keyword evidence="1" id="KW-0217">Developmental protein</keyword>
<sequence>MDPRRFYGGIHTIVKDFPDSSADEDLSDDEQLTNRRRNVLPPLCIPESEESESDSDDNIPISHLASLSTRTSRAEKPRWRDGFLERAETDLQFTGDISLPLEITALNTPYQFFKYLFTDDIFLYISQETNKYAVEKRPEKPSNITVKELEQFIGICLYMSIVQLPSTRFYWNEDMGYPKGPVQSDTNLPKISTSSDVVVRLSRTIPEGLNYKLFFDNWRTLADSDPYLPLADFKCAVAEGLSQSNKPSTSGKRGRPSYELENAIEAKKLRGPIAIMPSRDVRLDQIDHMPSGPLDSGAKCQNVMAVRSHSARCELWCDGPFARAQVRQVNKDIPDIGEYVTVSPQSLATLNTEQISISNYSTTHETLPLLIGCELYTVQVLHSPTPPPSPPRSYFTPLRRFRDELHSGKVSRVVLYMSCVPPPALPDQPEGPGYKLVLAGAVLVRGETGGFAGPTARQPRPRGVSPCARGSSRRARSLKCARLRSCCKSVRGSFRRARSGTGAGSGAGGALSPPRAAGMERLRRSFRESFRRRKGGSPPESARPHQWHADEAAVRAGTCTFPVKYLGCVEVFESRGMQVCEEALKVLRNSRRRPIRAVLHVSGDGLRVVEEETKGLIVDQTIEKVSFCAPDRNHERGFSYICRDGTTRRWMCHGFLASRDSGERLSHAVGCAFAACLERKQRRDKECAVSMSIDAASHAFTRQGSFRKTGLFNLFMDSCLDDLKEYEYVRRMELSNKSLLYADNQVHLVLSTSITERRASEADVPASPAPRPTPHNPFAVERPHAAPHLLERQGSFRGFAHLNNSSPFKRQMSLRISELPSNLERQRAGLGSPPRTIPTLPAPAPVSALPPARTEPPIQENGIESETVAALCQQLTSELRALAEEPVPLAPVPQTPALPHPDQWLGRVARAPPLAAAGRAASYAGHSARTTNPFLTPTPTPL</sequence>
<protein>
    <submittedName>
        <fullName evidence="5">Protein numb</fullName>
    </submittedName>
</protein>
<keyword evidence="2" id="KW-0597">Phosphoprotein</keyword>
<dbReference type="SMART" id="SM00462">
    <property type="entry name" value="PTB"/>
    <property type="match status" value="1"/>
</dbReference>
<evidence type="ECO:0000313" key="5">
    <source>
        <dbReference type="EMBL" id="GBP33478.1"/>
    </source>
</evidence>
<dbReference type="OrthoDB" id="10070446at2759"/>
<name>A0A4C1V3U6_EUMVA</name>
<feature type="region of interest" description="Disordered" evidence="3">
    <location>
        <begin position="923"/>
        <end position="942"/>
    </location>
</feature>
<dbReference type="AlphaFoldDB" id="A0A4C1V3U6"/>